<dbReference type="FunFam" id="3.40.50.200:FF:000015">
    <property type="entry name" value="Tripeptidyl peptidase A"/>
    <property type="match status" value="1"/>
</dbReference>
<dbReference type="HOGENOM" id="CLU_013783_3_0_1"/>
<dbReference type="SMART" id="SM00944">
    <property type="entry name" value="Pro-kuma_activ"/>
    <property type="match status" value="1"/>
</dbReference>
<dbReference type="GO" id="GO:0004252">
    <property type="term" value="F:serine-type endopeptidase activity"/>
    <property type="evidence" value="ECO:0007669"/>
    <property type="project" value="UniProtKB-UniRule"/>
</dbReference>
<dbReference type="SUPFAM" id="SSF54897">
    <property type="entry name" value="Protease propeptides/inhibitors"/>
    <property type="match status" value="1"/>
</dbReference>
<accession>A0A0C3NSS5</accession>
<keyword evidence="11 15" id="KW-0106">Calcium</keyword>
<evidence type="ECO:0000313" key="18">
    <source>
        <dbReference type="EMBL" id="KIP08279.1"/>
    </source>
</evidence>
<dbReference type="OrthoDB" id="409122at2759"/>
<dbReference type="GO" id="GO:0005576">
    <property type="term" value="C:extracellular region"/>
    <property type="evidence" value="ECO:0007669"/>
    <property type="project" value="UniProtKB-SubCell"/>
</dbReference>
<evidence type="ECO:0000256" key="1">
    <source>
        <dbReference type="ARBA" id="ARBA00001910"/>
    </source>
</evidence>
<evidence type="ECO:0000256" key="15">
    <source>
        <dbReference type="PROSITE-ProRule" id="PRU01032"/>
    </source>
</evidence>
<sequence length="619" mass="66399">MRTALALYLLTLAALTAAVPHLSYTFQVKETVTPPREWSQAYKAPSDLTIDLRIALPQQNFALLEQHLYEVSDPFHERYGQHLSQADVNELIAPHPHAVDQVEQWLESHGLSRDSISRSSAGDWLRVKVPVSKAEEMLNTEYHIWVRSTGETLVRATAYSLPVHLHEHVEFVQPTTLFSTFRPMRSSARLVETTQSSTSSSNTGTISVASAASGRVDASCADTVTIECLRQLYNAVGYTPSANTGNQIGVTGYLGQFANEQDLQTFYKNQVPTAVGSSFTTVAVNGGKNIQTLKEAGGEANLDVQFAFGLAHPIPATFYTTDGTPPFQPDSLTPTDGNEPYLDWVDFVLNHPNPPQVISTSYADTEQSGKSCRAVGVKSVSAYPALVPKSFAQRVCQGFATLGARGVTLTFSSGDFGVGDANPDPATQICFSNDGTNKTEFIPLFPPSCPYVTAVGGTTGVPEVAASFSGGGFSNYFDRPIYQAIAVPLYLTKLGTKTYNGLFNRNGRAIPDVSAQSTNFSMIWQGQPFSADGTSAASPAFAGIVALINDARMQKKKAPLGFLNPLIYTLNLLDKSAFNDITSGSNPGCGTPGFNATAGWDPVTGLGTPNFGVLKGLLM</sequence>
<evidence type="ECO:0000256" key="14">
    <source>
        <dbReference type="ARBA" id="ARBA00023180"/>
    </source>
</evidence>
<dbReference type="PROSITE" id="PS51695">
    <property type="entry name" value="SEDOLISIN"/>
    <property type="match status" value="1"/>
</dbReference>
<feature type="active site" description="Charge relay system" evidence="15">
    <location>
        <position position="535"/>
    </location>
</feature>
<evidence type="ECO:0000256" key="12">
    <source>
        <dbReference type="ARBA" id="ARBA00023026"/>
    </source>
</evidence>
<dbReference type="GO" id="GO:0046872">
    <property type="term" value="F:metal ion binding"/>
    <property type="evidence" value="ECO:0007669"/>
    <property type="project" value="UniProtKB-UniRule"/>
</dbReference>
<evidence type="ECO:0000256" key="13">
    <source>
        <dbReference type="ARBA" id="ARBA00023145"/>
    </source>
</evidence>
<keyword evidence="5" id="KW-0964">Secreted</keyword>
<protein>
    <recommendedName>
        <fullName evidence="4">tripeptidyl-peptidase II</fullName>
        <ecNumber evidence="4">3.4.14.10</ecNumber>
    </recommendedName>
</protein>
<keyword evidence="14" id="KW-0325">Glycoprotein</keyword>
<name>A0A0C3NSS5_PHLG1</name>
<dbReference type="EC" id="3.4.14.10" evidence="4"/>
<dbReference type="InterPro" id="IPR030400">
    <property type="entry name" value="Sedolisin_dom"/>
</dbReference>
<evidence type="ECO:0000256" key="16">
    <source>
        <dbReference type="SAM" id="SignalP"/>
    </source>
</evidence>
<dbReference type="InterPro" id="IPR036852">
    <property type="entry name" value="Peptidase_S8/S53_dom_sf"/>
</dbReference>
<organism evidence="18 19">
    <name type="scientific">Phlebiopsis gigantea (strain 11061_1 CR5-6)</name>
    <name type="common">White-rot fungus</name>
    <name type="synonym">Peniophora gigantea</name>
    <dbReference type="NCBI Taxonomy" id="745531"/>
    <lineage>
        <taxon>Eukaryota</taxon>
        <taxon>Fungi</taxon>
        <taxon>Dikarya</taxon>
        <taxon>Basidiomycota</taxon>
        <taxon>Agaricomycotina</taxon>
        <taxon>Agaricomycetes</taxon>
        <taxon>Polyporales</taxon>
        <taxon>Phanerochaetaceae</taxon>
        <taxon>Phlebiopsis</taxon>
    </lineage>
</organism>
<comment type="subcellular location">
    <subcellularLocation>
        <location evidence="3">Secreted</location>
        <location evidence="3">Extracellular space</location>
    </subcellularLocation>
</comment>
<dbReference type="Gene3D" id="3.40.50.200">
    <property type="entry name" value="Peptidase S8/S53 domain"/>
    <property type="match status" value="1"/>
</dbReference>
<feature type="active site" description="Charge relay system" evidence="15">
    <location>
        <position position="303"/>
    </location>
</feature>
<dbReference type="GO" id="GO:0006508">
    <property type="term" value="P:proteolysis"/>
    <property type="evidence" value="ECO:0007669"/>
    <property type="project" value="UniProtKB-KW"/>
</dbReference>
<dbReference type="CDD" id="cd11377">
    <property type="entry name" value="Pro-peptidase_S53"/>
    <property type="match status" value="1"/>
</dbReference>
<reference evidence="18 19" key="1">
    <citation type="journal article" date="2014" name="PLoS Genet.">
        <title>Analysis of the Phlebiopsis gigantea genome, transcriptome and secretome provides insight into its pioneer colonization strategies of wood.</title>
        <authorList>
            <person name="Hori C."/>
            <person name="Ishida T."/>
            <person name="Igarashi K."/>
            <person name="Samejima M."/>
            <person name="Suzuki H."/>
            <person name="Master E."/>
            <person name="Ferreira P."/>
            <person name="Ruiz-Duenas F.J."/>
            <person name="Held B."/>
            <person name="Canessa P."/>
            <person name="Larrondo L.F."/>
            <person name="Schmoll M."/>
            <person name="Druzhinina I.S."/>
            <person name="Kubicek C.P."/>
            <person name="Gaskell J.A."/>
            <person name="Kersten P."/>
            <person name="St John F."/>
            <person name="Glasner J."/>
            <person name="Sabat G."/>
            <person name="Splinter BonDurant S."/>
            <person name="Syed K."/>
            <person name="Yadav J."/>
            <person name="Mgbeahuruike A.C."/>
            <person name="Kovalchuk A."/>
            <person name="Asiegbu F.O."/>
            <person name="Lackner G."/>
            <person name="Hoffmeister D."/>
            <person name="Rencoret J."/>
            <person name="Gutierrez A."/>
            <person name="Sun H."/>
            <person name="Lindquist E."/>
            <person name="Barry K."/>
            <person name="Riley R."/>
            <person name="Grigoriev I.V."/>
            <person name="Henrissat B."/>
            <person name="Kues U."/>
            <person name="Berka R.M."/>
            <person name="Martinez A.T."/>
            <person name="Covert S.F."/>
            <person name="Blanchette R.A."/>
            <person name="Cullen D."/>
        </authorList>
    </citation>
    <scope>NUCLEOTIDE SEQUENCE [LARGE SCALE GENOMIC DNA]</scope>
    <source>
        <strain evidence="18 19">11061_1 CR5-6</strain>
    </source>
</reference>
<evidence type="ECO:0000256" key="5">
    <source>
        <dbReference type="ARBA" id="ARBA00022525"/>
    </source>
</evidence>
<feature type="active site" description="Charge relay system" evidence="15">
    <location>
        <position position="299"/>
    </location>
</feature>
<dbReference type="Proteomes" id="UP000053257">
    <property type="component" value="Unassembled WGS sequence"/>
</dbReference>
<dbReference type="GO" id="GO:0008240">
    <property type="term" value="F:tripeptidyl-peptidase activity"/>
    <property type="evidence" value="ECO:0007669"/>
    <property type="project" value="UniProtKB-EC"/>
</dbReference>
<dbReference type="InterPro" id="IPR050819">
    <property type="entry name" value="Tripeptidyl-peptidase_I"/>
</dbReference>
<evidence type="ECO:0000256" key="10">
    <source>
        <dbReference type="ARBA" id="ARBA00022825"/>
    </source>
</evidence>
<evidence type="ECO:0000256" key="4">
    <source>
        <dbReference type="ARBA" id="ARBA00012462"/>
    </source>
</evidence>
<keyword evidence="9 15" id="KW-0378">Hydrolase</keyword>
<feature type="domain" description="Peptidase S53" evidence="17">
    <location>
        <begin position="223"/>
        <end position="619"/>
    </location>
</feature>
<comment type="catalytic activity">
    <reaction evidence="1">
        <text>Release of an N-terminal tripeptide from a polypeptide.</text>
        <dbReference type="EC" id="3.4.14.10"/>
    </reaction>
</comment>
<proteinExistence type="predicted"/>
<dbReference type="Pfam" id="PF09286">
    <property type="entry name" value="Pro-kuma_activ"/>
    <property type="match status" value="1"/>
</dbReference>
<keyword evidence="10 15" id="KW-0720">Serine protease</keyword>
<dbReference type="PANTHER" id="PTHR14218">
    <property type="entry name" value="PROTEASE S8 TRIPEPTIDYL PEPTIDASE I CLN2"/>
    <property type="match status" value="1"/>
</dbReference>
<keyword evidence="6 15" id="KW-0645">Protease</keyword>
<gene>
    <name evidence="18" type="ORF">PHLGIDRAFT_88390</name>
</gene>
<comment type="function">
    <text evidence="2">Secreted tripeptidyl-peptidase which degrades proteins at acidic pHs and is involved in virulence.</text>
</comment>
<keyword evidence="19" id="KW-1185">Reference proteome</keyword>
<dbReference type="PANTHER" id="PTHR14218:SF15">
    <property type="entry name" value="TRIPEPTIDYL-PEPTIDASE 1"/>
    <property type="match status" value="1"/>
</dbReference>
<keyword evidence="12" id="KW-0843">Virulence</keyword>
<feature type="binding site" evidence="15">
    <location>
        <position position="581"/>
    </location>
    <ligand>
        <name>Ca(2+)</name>
        <dbReference type="ChEBI" id="CHEBI:29108"/>
    </ligand>
</feature>
<dbReference type="PROSITE" id="PS00138">
    <property type="entry name" value="SUBTILASE_SER"/>
    <property type="match status" value="1"/>
</dbReference>
<evidence type="ECO:0000256" key="3">
    <source>
        <dbReference type="ARBA" id="ARBA00004239"/>
    </source>
</evidence>
<evidence type="ECO:0000256" key="11">
    <source>
        <dbReference type="ARBA" id="ARBA00022837"/>
    </source>
</evidence>
<evidence type="ECO:0000313" key="19">
    <source>
        <dbReference type="Proteomes" id="UP000053257"/>
    </source>
</evidence>
<evidence type="ECO:0000259" key="17">
    <source>
        <dbReference type="PROSITE" id="PS51695"/>
    </source>
</evidence>
<dbReference type="InterPro" id="IPR023828">
    <property type="entry name" value="Peptidase_S8_Ser-AS"/>
</dbReference>
<feature type="binding site" evidence="15">
    <location>
        <position position="599"/>
    </location>
    <ligand>
        <name>Ca(2+)</name>
        <dbReference type="ChEBI" id="CHEBI:29108"/>
    </ligand>
</feature>
<dbReference type="STRING" id="745531.A0A0C3NSS5"/>
<evidence type="ECO:0000256" key="8">
    <source>
        <dbReference type="ARBA" id="ARBA00022729"/>
    </source>
</evidence>
<evidence type="ECO:0000256" key="2">
    <source>
        <dbReference type="ARBA" id="ARBA00002451"/>
    </source>
</evidence>
<evidence type="ECO:0000256" key="9">
    <source>
        <dbReference type="ARBA" id="ARBA00022801"/>
    </source>
</evidence>
<feature type="binding site" evidence="15">
    <location>
        <position position="580"/>
    </location>
    <ligand>
        <name>Ca(2+)</name>
        <dbReference type="ChEBI" id="CHEBI:29108"/>
    </ligand>
</feature>
<feature type="binding site" evidence="15">
    <location>
        <position position="601"/>
    </location>
    <ligand>
        <name>Ca(2+)</name>
        <dbReference type="ChEBI" id="CHEBI:29108"/>
    </ligand>
</feature>
<keyword evidence="7 15" id="KW-0479">Metal-binding</keyword>
<dbReference type="EMBL" id="KN840482">
    <property type="protein sequence ID" value="KIP08279.1"/>
    <property type="molecule type" value="Genomic_DNA"/>
</dbReference>
<feature type="signal peptide" evidence="16">
    <location>
        <begin position="1"/>
        <end position="18"/>
    </location>
</feature>
<evidence type="ECO:0000256" key="6">
    <source>
        <dbReference type="ARBA" id="ARBA00022670"/>
    </source>
</evidence>
<comment type="cofactor">
    <cofactor evidence="15">
        <name>Ca(2+)</name>
        <dbReference type="ChEBI" id="CHEBI:29108"/>
    </cofactor>
    <text evidence="15">Binds 1 Ca(2+) ion per subunit.</text>
</comment>
<dbReference type="InterPro" id="IPR015366">
    <property type="entry name" value="S53_propep"/>
</dbReference>
<dbReference type="SUPFAM" id="SSF52743">
    <property type="entry name" value="Subtilisin-like"/>
    <property type="match status" value="1"/>
</dbReference>
<keyword evidence="8 16" id="KW-0732">Signal</keyword>
<evidence type="ECO:0000256" key="7">
    <source>
        <dbReference type="ARBA" id="ARBA00022723"/>
    </source>
</evidence>
<dbReference type="AlphaFoldDB" id="A0A0C3NSS5"/>
<keyword evidence="13" id="KW-0865">Zymogen</keyword>
<feature type="chain" id="PRO_5002167618" description="tripeptidyl-peptidase II" evidence="16">
    <location>
        <begin position="19"/>
        <end position="619"/>
    </location>
</feature>
<dbReference type="CDD" id="cd04056">
    <property type="entry name" value="Peptidases_S53"/>
    <property type="match status" value="1"/>
</dbReference>